<reference evidence="4" key="1">
    <citation type="journal article" date="2005" name="Nature">
        <title>The map-based sequence of the rice genome.</title>
        <authorList>
            <consortium name="International rice genome sequencing project (IRGSP)"/>
            <person name="Matsumoto T."/>
            <person name="Wu J."/>
            <person name="Kanamori H."/>
            <person name="Katayose Y."/>
            <person name="Fujisawa M."/>
            <person name="Namiki N."/>
            <person name="Mizuno H."/>
            <person name="Yamamoto K."/>
            <person name="Antonio B.A."/>
            <person name="Baba T."/>
            <person name="Sakata K."/>
            <person name="Nagamura Y."/>
            <person name="Aoki H."/>
            <person name="Arikawa K."/>
            <person name="Arita K."/>
            <person name="Bito T."/>
            <person name="Chiden Y."/>
            <person name="Fujitsuka N."/>
            <person name="Fukunaka R."/>
            <person name="Hamada M."/>
            <person name="Harada C."/>
            <person name="Hayashi A."/>
            <person name="Hijishita S."/>
            <person name="Honda M."/>
            <person name="Hosokawa S."/>
            <person name="Ichikawa Y."/>
            <person name="Idonuma A."/>
            <person name="Iijima M."/>
            <person name="Ikeda M."/>
            <person name="Ikeno M."/>
            <person name="Ito K."/>
            <person name="Ito S."/>
            <person name="Ito T."/>
            <person name="Ito Y."/>
            <person name="Ito Y."/>
            <person name="Iwabuchi A."/>
            <person name="Kamiya K."/>
            <person name="Karasawa W."/>
            <person name="Kurita K."/>
            <person name="Katagiri S."/>
            <person name="Kikuta A."/>
            <person name="Kobayashi H."/>
            <person name="Kobayashi N."/>
            <person name="Machita K."/>
            <person name="Maehara T."/>
            <person name="Masukawa M."/>
            <person name="Mizubayashi T."/>
            <person name="Mukai Y."/>
            <person name="Nagasaki H."/>
            <person name="Nagata Y."/>
            <person name="Naito S."/>
            <person name="Nakashima M."/>
            <person name="Nakama Y."/>
            <person name="Nakamichi Y."/>
            <person name="Nakamura M."/>
            <person name="Meguro A."/>
            <person name="Negishi M."/>
            <person name="Ohta I."/>
            <person name="Ohta T."/>
            <person name="Okamoto M."/>
            <person name="Ono N."/>
            <person name="Saji S."/>
            <person name="Sakaguchi M."/>
            <person name="Sakai K."/>
            <person name="Shibata M."/>
            <person name="Shimokawa T."/>
            <person name="Song J."/>
            <person name="Takazaki Y."/>
            <person name="Terasawa K."/>
            <person name="Tsugane M."/>
            <person name="Tsuji K."/>
            <person name="Ueda S."/>
            <person name="Waki K."/>
            <person name="Yamagata H."/>
            <person name="Yamamoto M."/>
            <person name="Yamamoto S."/>
            <person name="Yamane H."/>
            <person name="Yoshiki S."/>
            <person name="Yoshihara R."/>
            <person name="Yukawa K."/>
            <person name="Zhong H."/>
            <person name="Yano M."/>
            <person name="Yuan Q."/>
            <person name="Ouyang S."/>
            <person name="Liu J."/>
            <person name="Jones K.M."/>
            <person name="Gansberger K."/>
            <person name="Moffat K."/>
            <person name="Hill J."/>
            <person name="Bera J."/>
            <person name="Fadrosh D."/>
            <person name="Jin S."/>
            <person name="Johri S."/>
            <person name="Kim M."/>
            <person name="Overton L."/>
            <person name="Reardon M."/>
            <person name="Tsitrin T."/>
            <person name="Vuong H."/>
            <person name="Weaver B."/>
            <person name="Ciecko A."/>
            <person name="Tallon L."/>
            <person name="Jackson J."/>
            <person name="Pai G."/>
            <person name="Aken S.V."/>
            <person name="Utterback T."/>
            <person name="Reidmuller S."/>
            <person name="Feldblyum T."/>
            <person name="Hsiao J."/>
            <person name="Zismann V."/>
            <person name="Iobst S."/>
            <person name="de Vazeille A.R."/>
            <person name="Buell C.R."/>
            <person name="Ying K."/>
            <person name="Li Y."/>
            <person name="Lu T."/>
            <person name="Huang Y."/>
            <person name="Zhao Q."/>
            <person name="Feng Q."/>
            <person name="Zhang L."/>
            <person name="Zhu J."/>
            <person name="Weng Q."/>
            <person name="Mu J."/>
            <person name="Lu Y."/>
            <person name="Fan D."/>
            <person name="Liu Y."/>
            <person name="Guan J."/>
            <person name="Zhang Y."/>
            <person name="Yu S."/>
            <person name="Liu X."/>
            <person name="Zhang Y."/>
            <person name="Hong G."/>
            <person name="Han B."/>
            <person name="Choisne N."/>
            <person name="Demange N."/>
            <person name="Orjeda G."/>
            <person name="Samain S."/>
            <person name="Cattolico L."/>
            <person name="Pelletier E."/>
            <person name="Couloux A."/>
            <person name="Segurens B."/>
            <person name="Wincker P."/>
            <person name="D'Hont A."/>
            <person name="Scarpelli C."/>
            <person name="Weissenbach J."/>
            <person name="Salanoubat M."/>
            <person name="Quetier F."/>
            <person name="Yu Y."/>
            <person name="Kim H.R."/>
            <person name="Rambo T."/>
            <person name="Currie J."/>
            <person name="Collura K."/>
            <person name="Luo M."/>
            <person name="Yang T."/>
            <person name="Ammiraju J.S.S."/>
            <person name="Engler F."/>
            <person name="Soderlund C."/>
            <person name="Wing R.A."/>
            <person name="Palmer L.E."/>
            <person name="de la Bastide M."/>
            <person name="Spiegel L."/>
            <person name="Nascimento L."/>
            <person name="Zutavern T."/>
            <person name="O'Shaughnessy A."/>
            <person name="Dike S."/>
            <person name="Dedhia N."/>
            <person name="Preston R."/>
            <person name="Balija V."/>
            <person name="McCombie W.R."/>
            <person name="Chow T."/>
            <person name="Chen H."/>
            <person name="Chung M."/>
            <person name="Chen C."/>
            <person name="Shaw J."/>
            <person name="Wu H."/>
            <person name="Hsiao K."/>
            <person name="Chao Y."/>
            <person name="Chu M."/>
            <person name="Cheng C."/>
            <person name="Hour A."/>
            <person name="Lee P."/>
            <person name="Lin S."/>
            <person name="Lin Y."/>
            <person name="Liou J."/>
            <person name="Liu S."/>
            <person name="Hsing Y."/>
            <person name="Raghuvanshi S."/>
            <person name="Mohanty A."/>
            <person name="Bharti A.K."/>
            <person name="Gaur A."/>
            <person name="Gupta V."/>
            <person name="Kumar D."/>
            <person name="Ravi V."/>
            <person name="Vij S."/>
            <person name="Kapur A."/>
            <person name="Khurana P."/>
            <person name="Khurana P."/>
            <person name="Khurana J.P."/>
            <person name="Tyagi A.K."/>
            <person name="Gaikwad K."/>
            <person name="Singh A."/>
            <person name="Dalal V."/>
            <person name="Srivastava S."/>
            <person name="Dixit A."/>
            <person name="Pal A.K."/>
            <person name="Ghazi I.A."/>
            <person name="Yadav M."/>
            <person name="Pandit A."/>
            <person name="Bhargava A."/>
            <person name="Sureshbabu K."/>
            <person name="Batra K."/>
            <person name="Sharma T.R."/>
            <person name="Mohapatra T."/>
            <person name="Singh N.K."/>
            <person name="Messing J."/>
            <person name="Nelson A.B."/>
            <person name="Fuks G."/>
            <person name="Kavchok S."/>
            <person name="Keizer G."/>
            <person name="Linton E."/>
            <person name="Llaca V."/>
            <person name="Song R."/>
            <person name="Tanyolac B."/>
            <person name="Young S."/>
            <person name="Ho-Il K."/>
            <person name="Hahn J.H."/>
            <person name="Sangsakoo G."/>
            <person name="Vanavichit A."/>
            <person name="de Mattos Luiz.A.T."/>
            <person name="Zimmer P.D."/>
            <person name="Malone G."/>
            <person name="Dellagostin O."/>
            <person name="de Oliveira A.C."/>
            <person name="Bevan M."/>
            <person name="Bancroft I."/>
            <person name="Minx P."/>
            <person name="Cordum H."/>
            <person name="Wilson R."/>
            <person name="Cheng Z."/>
            <person name="Jin W."/>
            <person name="Jiang J."/>
            <person name="Leong S.A."/>
            <person name="Iwama H."/>
            <person name="Gojobori T."/>
            <person name="Itoh T."/>
            <person name="Niimura Y."/>
            <person name="Fujii Y."/>
            <person name="Habara T."/>
            <person name="Sakai H."/>
            <person name="Sato Y."/>
            <person name="Wilson G."/>
            <person name="Kumar K."/>
            <person name="McCouch S."/>
            <person name="Juretic N."/>
            <person name="Hoen D."/>
            <person name="Wright S."/>
            <person name="Bruskiewich R."/>
            <person name="Bureau T."/>
            <person name="Miyao A."/>
            <person name="Hirochika H."/>
            <person name="Nishikawa T."/>
            <person name="Kadowaki K."/>
            <person name="Sugiura M."/>
            <person name="Burr B."/>
            <person name="Sasaki T."/>
        </authorList>
    </citation>
    <scope>NUCLEOTIDE SEQUENCE [LARGE SCALE GENOMIC DNA]</scope>
    <source>
        <strain evidence="4">cv. Nipponbare</strain>
    </source>
</reference>
<feature type="region of interest" description="Disordered" evidence="1">
    <location>
        <begin position="369"/>
        <end position="417"/>
    </location>
</feature>
<organism evidence="3 4">
    <name type="scientific">Oryza sativa subsp. japonica</name>
    <name type="common">Rice</name>
    <dbReference type="NCBI Taxonomy" id="39947"/>
    <lineage>
        <taxon>Eukaryota</taxon>
        <taxon>Viridiplantae</taxon>
        <taxon>Streptophyta</taxon>
        <taxon>Embryophyta</taxon>
        <taxon>Tracheophyta</taxon>
        <taxon>Spermatophyta</taxon>
        <taxon>Magnoliopsida</taxon>
        <taxon>Liliopsida</taxon>
        <taxon>Poales</taxon>
        <taxon>Poaceae</taxon>
        <taxon>BOP clade</taxon>
        <taxon>Oryzoideae</taxon>
        <taxon>Oryzeae</taxon>
        <taxon>Oryzinae</taxon>
        <taxon>Oryza</taxon>
        <taxon>Oryza sativa</taxon>
    </lineage>
</organism>
<dbReference type="PANTHER" id="PTHR35161:SF1">
    <property type="entry name" value="OS02G0138300 PROTEIN"/>
    <property type="match status" value="1"/>
</dbReference>
<feature type="signal peptide" evidence="2">
    <location>
        <begin position="1"/>
        <end position="22"/>
    </location>
</feature>
<proteinExistence type="predicted"/>
<evidence type="ECO:0000256" key="1">
    <source>
        <dbReference type="SAM" id="MobiDB-lite"/>
    </source>
</evidence>
<feature type="chain" id="PRO_5024342824" evidence="2">
    <location>
        <begin position="23"/>
        <end position="700"/>
    </location>
</feature>
<evidence type="ECO:0000256" key="2">
    <source>
        <dbReference type="SAM" id="SignalP"/>
    </source>
</evidence>
<keyword evidence="2" id="KW-0732">Signal</keyword>
<dbReference type="EMBL" id="AP005647">
    <property type="protein sequence ID" value="BAD10533.1"/>
    <property type="molecule type" value="Genomic_DNA"/>
</dbReference>
<name>A0A0P0VEJ1_ORYSJ</name>
<evidence type="ECO:0000313" key="4">
    <source>
        <dbReference type="Proteomes" id="UP000000763"/>
    </source>
</evidence>
<protein>
    <submittedName>
        <fullName evidence="3">Uncharacterized protein</fullName>
    </submittedName>
</protein>
<reference evidence="4" key="2">
    <citation type="journal article" date="2008" name="Nucleic Acids Res.">
        <title>The rice annotation project database (RAP-DB): 2008 update.</title>
        <authorList>
            <consortium name="The rice annotation project (RAP)"/>
        </authorList>
    </citation>
    <scope>GENOME REANNOTATION</scope>
    <source>
        <strain evidence="4">cv. Nipponbare</strain>
    </source>
</reference>
<sequence>MVLRWLTTALPLAAAAARHAAAAPSSAATLAAAAARHAAAASSSSAARHAAAAPSSAATLATAAAPSSSSAATLAAAAAPSSAAVAVLPEAARRVSAASLLEELNAFPEMSLVVRWLGAARRPGAEVVSKIAGRRHHLTTTAAAAAPSSAAVAVLPEAARRVSAASLLEELNAFPEMSLVVRWLGAARRPGAEVVSKIAGRRHHLTTTAAADSNLPSQAPGRLVNRGGAQVIGAGDFFGWESNDCGCLADLAPFPHRGAPFPRRRCGAASPSLPWWFAAEQVRFGVGDPFESDDGGILPDLAAFLRRRRRCAHSRRIFEFESTHHGFGKSNNGMSGGFRFMLDDTDKRFRHVRARRNRWQQLVIRKMFSSSGKRSSSTSRQQTPSPTSLPAAIPSQPAAAISSSSSETNSSSEQEKGASSSACYIDESFGNQEIIDAETYVKANPMLVKANVLGSAKTFWRMSDIAVRLIRRLARILKILHEQKRYLLAPLSVQNLVIVSGELKLRNVTLADDDFSFDRIKCDYQYMSVVLEELIMLSVGQNGLSNIPPDFGKYLGLLKGLVKPDDEFLITNHASLLPMANRTDAFMMMYNHIMGYLGRKDPKKKIYILSHLKYDTDWLRTASGNSEIGKWLWRRRYGQTVKEFLHLNRNIRSHPYEHSEEKIEEALYGEWPELLVEMQEKLHKEGELQNTEMESKFGQQ</sequence>
<gene>
    <name evidence="3" type="primary">OSJNBa0026E05.20</name>
</gene>
<accession>A0A0P0VEJ1</accession>
<dbReference type="PANTHER" id="PTHR35161">
    <property type="entry name" value="OS02G0303100 PROTEIN"/>
    <property type="match status" value="1"/>
</dbReference>
<dbReference type="AlphaFoldDB" id="A0A0P0VEJ1"/>
<dbReference type="Proteomes" id="UP000000763">
    <property type="component" value="Chromosome 2"/>
</dbReference>
<evidence type="ECO:0000313" key="3">
    <source>
        <dbReference type="EMBL" id="BAD10533.1"/>
    </source>
</evidence>